<proteinExistence type="predicted"/>
<dbReference type="Proteomes" id="UP001242010">
    <property type="component" value="Chromosome"/>
</dbReference>
<evidence type="ECO:0000256" key="1">
    <source>
        <dbReference type="SAM" id="MobiDB-lite"/>
    </source>
</evidence>
<accession>A0ABN6V0F4</accession>
<gene>
    <name evidence="2" type="ORF">GETHOR_29070</name>
</gene>
<feature type="compositionally biased region" description="Pro residues" evidence="1">
    <location>
        <begin position="392"/>
        <end position="412"/>
    </location>
</feature>
<name>A0ABN6V0F4_9BACT</name>
<organism evidence="2 3">
    <name type="scientific">Geothrix oryzae</name>
    <dbReference type="NCBI Taxonomy" id="2927975"/>
    <lineage>
        <taxon>Bacteria</taxon>
        <taxon>Pseudomonadati</taxon>
        <taxon>Acidobacteriota</taxon>
        <taxon>Holophagae</taxon>
        <taxon>Holophagales</taxon>
        <taxon>Holophagaceae</taxon>
        <taxon>Geothrix</taxon>
    </lineage>
</organism>
<evidence type="ECO:0000313" key="3">
    <source>
        <dbReference type="Proteomes" id="UP001242010"/>
    </source>
</evidence>
<dbReference type="EMBL" id="AP027079">
    <property type="protein sequence ID" value="BDU70806.1"/>
    <property type="molecule type" value="Genomic_DNA"/>
</dbReference>
<dbReference type="RefSeq" id="WP_286354506.1">
    <property type="nucleotide sequence ID" value="NZ_AP027079.1"/>
</dbReference>
<reference evidence="3" key="1">
    <citation type="journal article" date="2023" name="Int. J. Syst. Evol. Microbiol.">
        <title>Mesoterricola silvestris gen. nov., sp. nov., Mesoterricola sediminis sp. nov., Geothrix oryzae sp. nov., Geothrix edaphica sp. nov., Geothrix rubra sp. nov., and Geothrix limicola sp. nov., six novel members of Acidobacteriota isolated from soils.</title>
        <authorList>
            <person name="Itoh H."/>
            <person name="Sugisawa Y."/>
            <person name="Mise K."/>
            <person name="Xu Z."/>
            <person name="Kuniyasu M."/>
            <person name="Ushijima N."/>
            <person name="Kawano K."/>
            <person name="Kobayashi E."/>
            <person name="Shiratori Y."/>
            <person name="Masuda Y."/>
            <person name="Senoo K."/>
        </authorList>
    </citation>
    <scope>NUCLEOTIDE SEQUENCE [LARGE SCALE GENOMIC DNA]</scope>
    <source>
        <strain evidence="3">Red222</strain>
    </source>
</reference>
<feature type="region of interest" description="Disordered" evidence="1">
    <location>
        <begin position="206"/>
        <end position="227"/>
    </location>
</feature>
<sequence length="412" mass="44933">MFLPLPPPPAQVPVQASVPAPASQASAELPLLPGSDPRVLGAYRWTLAHSPSLRQLVRQLAAAERKARYRLVPGLEPNYGRLLVLPTESEYEVDVQVPILAWNRCGDALEPWIASALYLALETAAKGKFRATRDEHRLLFLKETMQGAFAFQAQVRRELALADPVRLKDLPDGRKLYDSGFAPARDPSGSPRRRELPAEASAGAFGGVPFAVPPPPPPAEAGGLPLAPGSDPQILGAYRWTVAHSPSLQAAIQRLAAADRKARYRLTPGLDAHYGRLRVQATDEEYEVEVQVPILPWSRCGDALEPWIASALYLALETAAKGKVQETDDENRLRFLRETRNAAFTFQAQVRRELVLADPERLKDLPNGEALYDAGFAPPKDPPGGPQRRALPPLPPDPPLPLPLPPLAPGPR</sequence>
<evidence type="ECO:0000313" key="2">
    <source>
        <dbReference type="EMBL" id="BDU70806.1"/>
    </source>
</evidence>
<protein>
    <submittedName>
        <fullName evidence="2">Uncharacterized protein</fullName>
    </submittedName>
</protein>
<keyword evidence="3" id="KW-1185">Reference proteome</keyword>
<feature type="region of interest" description="Disordered" evidence="1">
    <location>
        <begin position="366"/>
        <end position="412"/>
    </location>
</feature>